<reference evidence="1 2" key="1">
    <citation type="submission" date="2014-10" db="EMBL/GenBank/DDBJ databases">
        <title>Genome sequencing of Vibrio sinaloensis T08.</title>
        <authorList>
            <person name="Chan K.-G."/>
            <person name="Mohamad N.I."/>
        </authorList>
    </citation>
    <scope>NUCLEOTIDE SEQUENCE [LARGE SCALE GENOMIC DNA]</scope>
    <source>
        <strain evidence="1 2">T08</strain>
    </source>
</reference>
<dbReference type="EMBL" id="JRWP01000003">
    <property type="protein sequence ID" value="KGY10539.1"/>
    <property type="molecule type" value="Genomic_DNA"/>
</dbReference>
<evidence type="ECO:0000313" key="1">
    <source>
        <dbReference type="EMBL" id="KGY10539.1"/>
    </source>
</evidence>
<dbReference type="AlphaFoldDB" id="A0A0A5I485"/>
<comment type="caution">
    <text evidence="1">The sequence shown here is derived from an EMBL/GenBank/DDBJ whole genome shotgun (WGS) entry which is preliminary data.</text>
</comment>
<dbReference type="Proteomes" id="UP000030451">
    <property type="component" value="Unassembled WGS sequence"/>
</dbReference>
<evidence type="ECO:0000313" key="2">
    <source>
        <dbReference type="Proteomes" id="UP000030451"/>
    </source>
</evidence>
<sequence length="71" mass="8061">MIFQHSCTECDSIMRVNINSLEIVASEPSENGIVTYKGEAELTCPVQKCKTLNFIEHTWMYNSETDESKSV</sequence>
<name>A0A0A5I485_PHOS4</name>
<organism evidence="1 2">
    <name type="scientific">Photobacterium sp. (strain ATCC 43367)</name>
    <dbReference type="NCBI Taxonomy" id="379097"/>
    <lineage>
        <taxon>Bacteria</taxon>
        <taxon>Pseudomonadati</taxon>
        <taxon>Pseudomonadota</taxon>
        <taxon>Gammaproteobacteria</taxon>
        <taxon>Vibrionales</taxon>
        <taxon>Vibrionaceae</taxon>
        <taxon>Vibrio</taxon>
        <taxon>Vibrio oreintalis group</taxon>
    </lineage>
</organism>
<gene>
    <name evidence="1" type="ORF">NM06_01645</name>
</gene>
<protein>
    <submittedName>
        <fullName evidence="1">Uncharacterized protein</fullName>
    </submittedName>
</protein>
<accession>A0A0A5I485</accession>
<proteinExistence type="predicted"/>